<keyword evidence="3 6" id="KW-0479">Metal-binding</keyword>
<dbReference type="InterPro" id="IPR012127">
    <property type="entry name" value="Cyt_c_prime"/>
</dbReference>
<dbReference type="STRING" id="1666912.Ga0058931_2068"/>
<feature type="binding site" description="covalent" evidence="7">
    <location>
        <position position="140"/>
    </location>
    <ligand>
        <name>heme c</name>
        <dbReference type="ChEBI" id="CHEBI:61717"/>
    </ligand>
</feature>
<keyword evidence="2 7" id="KW-0349">Heme</keyword>
<feature type="signal peptide" evidence="8">
    <location>
        <begin position="1"/>
        <end position="22"/>
    </location>
</feature>
<reference evidence="10 11" key="1">
    <citation type="submission" date="2015-09" db="EMBL/GenBank/DDBJ databases">
        <title>Identification and resolution of microdiversity through metagenomic sequencing of parallel consortia.</title>
        <authorList>
            <person name="Nelson W.C."/>
            <person name="Romine M.F."/>
            <person name="Lindemann S.R."/>
        </authorList>
    </citation>
    <scope>NUCLEOTIDE SEQUENCE [LARGE SCALE GENOMIC DNA]</scope>
    <source>
        <strain evidence="10">HL-91</strain>
    </source>
</reference>
<evidence type="ECO:0000256" key="6">
    <source>
        <dbReference type="PIRSR" id="PIRSR000027-1"/>
    </source>
</evidence>
<dbReference type="GO" id="GO:0020037">
    <property type="term" value="F:heme binding"/>
    <property type="evidence" value="ECO:0007669"/>
    <property type="project" value="InterPro"/>
</dbReference>
<protein>
    <submittedName>
        <fullName evidence="10">Cytochrome c556</fullName>
    </submittedName>
</protein>
<evidence type="ECO:0000256" key="1">
    <source>
        <dbReference type="ARBA" id="ARBA00022448"/>
    </source>
</evidence>
<evidence type="ECO:0000256" key="5">
    <source>
        <dbReference type="ARBA" id="ARBA00023004"/>
    </source>
</evidence>
<dbReference type="Gene3D" id="1.20.120.10">
    <property type="entry name" value="Cytochrome c/b562"/>
    <property type="match status" value="1"/>
</dbReference>
<keyword evidence="5 6" id="KW-0408">Iron</keyword>
<feature type="binding site" description="axial binding residue" evidence="6">
    <location>
        <position position="144"/>
    </location>
    <ligand>
        <name>heme c</name>
        <dbReference type="ChEBI" id="CHEBI:61717"/>
    </ligand>
    <ligandPart>
        <name>Fe</name>
        <dbReference type="ChEBI" id="CHEBI:18248"/>
    </ligandPart>
</feature>
<dbReference type="GO" id="GO:0042597">
    <property type="term" value="C:periplasmic space"/>
    <property type="evidence" value="ECO:0007669"/>
    <property type="project" value="InterPro"/>
</dbReference>
<evidence type="ECO:0000313" key="9">
    <source>
        <dbReference type="EMBL" id="CUX81941.1"/>
    </source>
</evidence>
<evidence type="ECO:0000313" key="10">
    <source>
        <dbReference type="EMBL" id="KPP95653.1"/>
    </source>
</evidence>
<keyword evidence="8" id="KW-0732">Signal</keyword>
<dbReference type="AlphaFoldDB" id="A0A0P7WCF5"/>
<dbReference type="GO" id="GO:0005506">
    <property type="term" value="F:iron ion binding"/>
    <property type="evidence" value="ECO:0007669"/>
    <property type="project" value="InterPro"/>
</dbReference>
<dbReference type="SUPFAM" id="SSF47175">
    <property type="entry name" value="Cytochromes"/>
    <property type="match status" value="1"/>
</dbReference>
<organism evidence="10 11">
    <name type="scientific">Roseibaca calidilacus</name>
    <dbReference type="NCBI Taxonomy" id="1666912"/>
    <lineage>
        <taxon>Bacteria</taxon>
        <taxon>Pseudomonadati</taxon>
        <taxon>Pseudomonadota</taxon>
        <taxon>Alphaproteobacteria</taxon>
        <taxon>Rhodobacterales</taxon>
        <taxon>Paracoccaceae</taxon>
        <taxon>Roseinatronobacter</taxon>
    </lineage>
</organism>
<dbReference type="GO" id="GO:0009055">
    <property type="term" value="F:electron transfer activity"/>
    <property type="evidence" value="ECO:0007669"/>
    <property type="project" value="InterPro"/>
</dbReference>
<dbReference type="GO" id="GO:0022900">
    <property type="term" value="P:electron transport chain"/>
    <property type="evidence" value="ECO:0007669"/>
    <property type="project" value="InterPro"/>
</dbReference>
<dbReference type="PROSITE" id="PS51009">
    <property type="entry name" value="CYTCII"/>
    <property type="match status" value="1"/>
</dbReference>
<dbReference type="EMBL" id="FBYC01000004">
    <property type="protein sequence ID" value="CUX81941.1"/>
    <property type="molecule type" value="Genomic_DNA"/>
</dbReference>
<dbReference type="PIRSF" id="PIRSF000027">
    <property type="entry name" value="Cytc_c_prime"/>
    <property type="match status" value="1"/>
</dbReference>
<evidence type="ECO:0000256" key="4">
    <source>
        <dbReference type="ARBA" id="ARBA00022982"/>
    </source>
</evidence>
<dbReference type="RefSeq" id="WP_072246260.1">
    <property type="nucleotide sequence ID" value="NZ_FBYC01000004.1"/>
</dbReference>
<name>A0A0P7WCF5_9RHOB</name>
<feature type="chain" id="PRO_5010252280" evidence="8">
    <location>
        <begin position="23"/>
        <end position="151"/>
    </location>
</feature>
<evidence type="ECO:0000256" key="8">
    <source>
        <dbReference type="SAM" id="SignalP"/>
    </source>
</evidence>
<sequence>MGFYKTLYGAALVAAFAAPALAQDMNAIEARQGQFKLYGHNIAVLGGMAQGRMDYDAEMAQTAADNLFHLTRHDQSRLWPEGTDSSMVMETRAKAEIWENLDDFTAKFVALQEASAALQGVAGDGLDALRPAVGAVGASCGACHEDYREES</sequence>
<evidence type="ECO:0000256" key="3">
    <source>
        <dbReference type="ARBA" id="ARBA00022723"/>
    </source>
</evidence>
<evidence type="ECO:0000313" key="11">
    <source>
        <dbReference type="Proteomes" id="UP000050413"/>
    </source>
</evidence>
<dbReference type="EMBL" id="LJSG01000002">
    <property type="protein sequence ID" value="KPP95653.1"/>
    <property type="molecule type" value="Genomic_DNA"/>
</dbReference>
<comment type="PTM">
    <text evidence="7">Binds 1 heme group per subunit.</text>
</comment>
<evidence type="ECO:0000256" key="2">
    <source>
        <dbReference type="ARBA" id="ARBA00022617"/>
    </source>
</evidence>
<keyword evidence="12" id="KW-1185">Reference proteome</keyword>
<dbReference type="OrthoDB" id="7596534at2"/>
<dbReference type="Pfam" id="PF01322">
    <property type="entry name" value="Cytochrom_C_2"/>
    <property type="match status" value="1"/>
</dbReference>
<accession>A0A0P7WCF5</accession>
<feature type="binding site" description="covalent" evidence="7">
    <location>
        <position position="143"/>
    </location>
    <ligand>
        <name>heme c</name>
        <dbReference type="ChEBI" id="CHEBI:61717"/>
    </ligand>
</feature>
<reference evidence="9 12" key="2">
    <citation type="submission" date="2016-01" db="EMBL/GenBank/DDBJ databases">
        <authorList>
            <person name="Varghese N."/>
        </authorList>
    </citation>
    <scope>NUCLEOTIDE SEQUENCE [LARGE SCALE GENOMIC DNA]</scope>
    <source>
        <strain evidence="9 12">HL-91</strain>
    </source>
</reference>
<evidence type="ECO:0000313" key="12">
    <source>
        <dbReference type="Proteomes" id="UP000182045"/>
    </source>
</evidence>
<dbReference type="InterPro" id="IPR002321">
    <property type="entry name" value="Cyt_c_II"/>
</dbReference>
<keyword evidence="4" id="KW-0249">Electron transport</keyword>
<evidence type="ECO:0000256" key="7">
    <source>
        <dbReference type="PIRSR" id="PIRSR000027-2"/>
    </source>
</evidence>
<keyword evidence="1" id="KW-0813">Transport</keyword>
<dbReference type="Proteomes" id="UP000050413">
    <property type="component" value="Unassembled WGS sequence"/>
</dbReference>
<comment type="caution">
    <text evidence="10">The sequence shown here is derived from an EMBL/GenBank/DDBJ whole genome shotgun (WGS) entry which is preliminary data.</text>
</comment>
<proteinExistence type="predicted"/>
<dbReference type="InterPro" id="IPR010980">
    <property type="entry name" value="Cyt_c/b562"/>
</dbReference>
<gene>
    <name evidence="9" type="ORF">Ga0058931_2068</name>
    <name evidence="10" type="ORF">HLUCCA05_03035</name>
</gene>
<dbReference type="Proteomes" id="UP000182045">
    <property type="component" value="Unassembled WGS sequence"/>
</dbReference>